<dbReference type="AlphaFoldDB" id="A0A2T2WDV4"/>
<name>A0A2T2WDV4_9FIRM</name>
<evidence type="ECO:0000259" key="4">
    <source>
        <dbReference type="PROSITE" id="PS50949"/>
    </source>
</evidence>
<evidence type="ECO:0000256" key="3">
    <source>
        <dbReference type="ARBA" id="ARBA00023163"/>
    </source>
</evidence>
<dbReference type="InterPro" id="IPR036388">
    <property type="entry name" value="WH-like_DNA-bd_sf"/>
</dbReference>
<protein>
    <recommendedName>
        <fullName evidence="4">HTH gntR-type domain-containing protein</fullName>
    </recommendedName>
</protein>
<dbReference type="SMART" id="SM00345">
    <property type="entry name" value="HTH_GNTR"/>
    <property type="match status" value="1"/>
</dbReference>
<dbReference type="GO" id="GO:0003677">
    <property type="term" value="F:DNA binding"/>
    <property type="evidence" value="ECO:0007669"/>
    <property type="project" value="UniProtKB-KW"/>
</dbReference>
<dbReference type="Pfam" id="PF00392">
    <property type="entry name" value="GntR"/>
    <property type="match status" value="1"/>
</dbReference>
<feature type="domain" description="HTH gntR-type" evidence="4">
    <location>
        <begin position="4"/>
        <end position="71"/>
    </location>
</feature>
<evidence type="ECO:0000256" key="2">
    <source>
        <dbReference type="ARBA" id="ARBA00023125"/>
    </source>
</evidence>
<proteinExistence type="predicted"/>
<gene>
    <name evidence="5" type="ORF">C7B45_15105</name>
</gene>
<organism evidence="5 6">
    <name type="scientific">Sulfobacillus acidophilus</name>
    <dbReference type="NCBI Taxonomy" id="53633"/>
    <lineage>
        <taxon>Bacteria</taxon>
        <taxon>Bacillati</taxon>
        <taxon>Bacillota</taxon>
        <taxon>Clostridia</taxon>
        <taxon>Eubacteriales</taxon>
        <taxon>Clostridiales Family XVII. Incertae Sedis</taxon>
        <taxon>Sulfobacillus</taxon>
    </lineage>
</organism>
<dbReference type="Gene3D" id="1.20.120.530">
    <property type="entry name" value="GntR ligand-binding domain-like"/>
    <property type="match status" value="1"/>
</dbReference>
<dbReference type="CDD" id="cd07377">
    <property type="entry name" value="WHTH_GntR"/>
    <property type="match status" value="1"/>
</dbReference>
<dbReference type="InterPro" id="IPR000524">
    <property type="entry name" value="Tscrpt_reg_HTH_GntR"/>
</dbReference>
<dbReference type="GO" id="GO:0003700">
    <property type="term" value="F:DNA-binding transcription factor activity"/>
    <property type="evidence" value="ECO:0007669"/>
    <property type="project" value="InterPro"/>
</dbReference>
<reference evidence="5 6" key="1">
    <citation type="journal article" date="2014" name="BMC Genomics">
        <title>Comparison of environmental and isolate Sulfobacillus genomes reveals diverse carbon, sulfur, nitrogen, and hydrogen metabolisms.</title>
        <authorList>
            <person name="Justice N.B."/>
            <person name="Norman A."/>
            <person name="Brown C.T."/>
            <person name="Singh A."/>
            <person name="Thomas B.C."/>
            <person name="Banfield J.F."/>
        </authorList>
    </citation>
    <scope>NUCLEOTIDE SEQUENCE [LARGE SCALE GENOMIC DNA]</scope>
    <source>
        <strain evidence="5">AMDSBA3</strain>
    </source>
</reference>
<dbReference type="InterPro" id="IPR011711">
    <property type="entry name" value="GntR_C"/>
</dbReference>
<dbReference type="SUPFAM" id="SSF46785">
    <property type="entry name" value="Winged helix' DNA-binding domain"/>
    <property type="match status" value="1"/>
</dbReference>
<dbReference type="PROSITE" id="PS50949">
    <property type="entry name" value="HTH_GNTR"/>
    <property type="match status" value="1"/>
</dbReference>
<dbReference type="InterPro" id="IPR008920">
    <property type="entry name" value="TF_FadR/GntR_C"/>
</dbReference>
<dbReference type="Gene3D" id="1.10.10.10">
    <property type="entry name" value="Winged helix-like DNA-binding domain superfamily/Winged helix DNA-binding domain"/>
    <property type="match status" value="1"/>
</dbReference>
<dbReference type="SMART" id="SM00895">
    <property type="entry name" value="FCD"/>
    <property type="match status" value="1"/>
</dbReference>
<comment type="caution">
    <text evidence="5">The sequence shown here is derived from an EMBL/GenBank/DDBJ whole genome shotgun (WGS) entry which is preliminary data.</text>
</comment>
<keyword evidence="2" id="KW-0238">DNA-binding</keyword>
<evidence type="ECO:0000313" key="6">
    <source>
        <dbReference type="Proteomes" id="UP000241848"/>
    </source>
</evidence>
<dbReference type="SUPFAM" id="SSF48008">
    <property type="entry name" value="GntR ligand-binding domain-like"/>
    <property type="match status" value="1"/>
</dbReference>
<dbReference type="InterPro" id="IPR036390">
    <property type="entry name" value="WH_DNA-bd_sf"/>
</dbReference>
<evidence type="ECO:0000313" key="5">
    <source>
        <dbReference type="EMBL" id="PSR20413.1"/>
    </source>
</evidence>
<dbReference type="PANTHER" id="PTHR43537">
    <property type="entry name" value="TRANSCRIPTIONAL REGULATOR, GNTR FAMILY"/>
    <property type="match status" value="1"/>
</dbReference>
<dbReference type="EMBL" id="PXYV01000064">
    <property type="protein sequence ID" value="PSR20413.1"/>
    <property type="molecule type" value="Genomic_DNA"/>
</dbReference>
<dbReference type="Proteomes" id="UP000241848">
    <property type="component" value="Unassembled WGS sequence"/>
</dbReference>
<evidence type="ECO:0000256" key="1">
    <source>
        <dbReference type="ARBA" id="ARBA00023015"/>
    </source>
</evidence>
<keyword evidence="3" id="KW-0804">Transcription</keyword>
<accession>A0A2T2WDV4</accession>
<dbReference type="PANTHER" id="PTHR43537:SF24">
    <property type="entry name" value="GLUCONATE OPERON TRANSCRIPTIONAL REPRESSOR"/>
    <property type="match status" value="1"/>
</dbReference>
<keyword evidence="1" id="KW-0805">Transcription regulation</keyword>
<dbReference type="Pfam" id="PF07729">
    <property type="entry name" value="FCD"/>
    <property type="match status" value="1"/>
</dbReference>
<sequence>MDVRSIRDKVYEQIRLDILKGVLGQGERVSVNDLAQRFHISSQPVRDAIIRLGEEGLVQVHPRRGTFVTTIPVSRIIEINAAREMIESYAIEHIDVSAHQDVLRDIEQALEEMSAIRSRPQYEYLEYNAQDFRFHLGTVMLAGNETITTMYRKLHPHYLYAMVMFNFATTTLGRHEDHEEIFMAIKSGHLREAAQTAERHTREATQTLLELMNAAQAANASAIPS</sequence>